<evidence type="ECO:0000256" key="4">
    <source>
        <dbReference type="ARBA" id="ARBA00022729"/>
    </source>
</evidence>
<dbReference type="InterPro" id="IPR008844">
    <property type="entry name" value="Spore_GerAC-like"/>
</dbReference>
<dbReference type="Pfam" id="PF25198">
    <property type="entry name" value="Spore_GerAC_N"/>
    <property type="match status" value="1"/>
</dbReference>
<proteinExistence type="inferred from homology"/>
<evidence type="ECO:0000256" key="5">
    <source>
        <dbReference type="ARBA" id="ARBA00023136"/>
    </source>
</evidence>
<dbReference type="InterPro" id="IPR046953">
    <property type="entry name" value="Spore_GerAC-like_C"/>
</dbReference>
<evidence type="ECO:0000259" key="10">
    <source>
        <dbReference type="Pfam" id="PF25198"/>
    </source>
</evidence>
<dbReference type="RefSeq" id="WP_202749198.1">
    <property type="nucleotide sequence ID" value="NZ_JAESWC010000004.1"/>
</dbReference>
<gene>
    <name evidence="11" type="ORF">JK636_11850</name>
</gene>
<dbReference type="Proteomes" id="UP000632377">
    <property type="component" value="Unassembled WGS sequence"/>
</dbReference>
<dbReference type="PANTHER" id="PTHR35789">
    <property type="entry name" value="SPORE GERMINATION PROTEIN B3"/>
    <property type="match status" value="1"/>
</dbReference>
<comment type="similarity">
    <text evidence="2">Belongs to the GerABKC lipoprotein family.</text>
</comment>
<accession>A0ABS1TAR6</accession>
<dbReference type="NCBIfam" id="TIGR02887">
    <property type="entry name" value="spore_ger_x_C"/>
    <property type="match status" value="1"/>
</dbReference>
<name>A0ABS1TAR6_9CLOT</name>
<evidence type="ECO:0000313" key="12">
    <source>
        <dbReference type="Proteomes" id="UP000632377"/>
    </source>
</evidence>
<evidence type="ECO:0000256" key="8">
    <source>
        <dbReference type="SAM" id="SignalP"/>
    </source>
</evidence>
<feature type="domain" description="Spore germination GerAC-like C-terminal" evidence="9">
    <location>
        <begin position="218"/>
        <end position="382"/>
    </location>
</feature>
<keyword evidence="7" id="KW-0449">Lipoprotein</keyword>
<dbReference type="InterPro" id="IPR038501">
    <property type="entry name" value="Spore_GerAC_C_sf"/>
</dbReference>
<dbReference type="InterPro" id="IPR057336">
    <property type="entry name" value="GerAC_N"/>
</dbReference>
<keyword evidence="6" id="KW-0564">Palmitate</keyword>
<comment type="caution">
    <text evidence="11">The sequence shown here is derived from an EMBL/GenBank/DDBJ whole genome shotgun (WGS) entry which is preliminary data.</text>
</comment>
<keyword evidence="12" id="KW-1185">Reference proteome</keyword>
<dbReference type="PANTHER" id="PTHR35789:SF1">
    <property type="entry name" value="SPORE GERMINATION PROTEIN B3"/>
    <property type="match status" value="1"/>
</dbReference>
<evidence type="ECO:0000256" key="6">
    <source>
        <dbReference type="ARBA" id="ARBA00023139"/>
    </source>
</evidence>
<keyword evidence="4 8" id="KW-0732">Signal</keyword>
<comment type="subcellular location">
    <subcellularLocation>
        <location evidence="1">Membrane</location>
        <topology evidence="1">Lipid-anchor</topology>
    </subcellularLocation>
</comment>
<evidence type="ECO:0000259" key="9">
    <source>
        <dbReference type="Pfam" id="PF05504"/>
    </source>
</evidence>
<reference evidence="11 12" key="1">
    <citation type="submission" date="2021-01" db="EMBL/GenBank/DDBJ databases">
        <title>Genome public.</title>
        <authorList>
            <person name="Liu C."/>
            <person name="Sun Q."/>
        </authorList>
    </citation>
    <scope>NUCLEOTIDE SEQUENCE [LARGE SCALE GENOMIC DNA]</scope>
    <source>
        <strain evidence="11 12">YIM B02515</strain>
    </source>
</reference>
<evidence type="ECO:0000256" key="7">
    <source>
        <dbReference type="ARBA" id="ARBA00023288"/>
    </source>
</evidence>
<organism evidence="11 12">
    <name type="scientific">Clostridium rhizosphaerae</name>
    <dbReference type="NCBI Taxonomy" id="2803861"/>
    <lineage>
        <taxon>Bacteria</taxon>
        <taxon>Bacillati</taxon>
        <taxon>Bacillota</taxon>
        <taxon>Clostridia</taxon>
        <taxon>Eubacteriales</taxon>
        <taxon>Clostridiaceae</taxon>
        <taxon>Clostridium</taxon>
    </lineage>
</organism>
<dbReference type="EMBL" id="JAESWC010000004">
    <property type="protein sequence ID" value="MBL4936453.1"/>
    <property type="molecule type" value="Genomic_DNA"/>
</dbReference>
<evidence type="ECO:0000256" key="2">
    <source>
        <dbReference type="ARBA" id="ARBA00007886"/>
    </source>
</evidence>
<evidence type="ECO:0000256" key="3">
    <source>
        <dbReference type="ARBA" id="ARBA00022544"/>
    </source>
</evidence>
<protein>
    <submittedName>
        <fullName evidence="11">Ger(X)C family spore germination protein</fullName>
    </submittedName>
</protein>
<feature type="domain" description="Spore germination protein N-terminal" evidence="10">
    <location>
        <begin position="25"/>
        <end position="200"/>
    </location>
</feature>
<dbReference type="Gene3D" id="6.20.190.10">
    <property type="entry name" value="Nutrient germinant receptor protein C, domain 1"/>
    <property type="match status" value="1"/>
</dbReference>
<evidence type="ECO:0000313" key="11">
    <source>
        <dbReference type="EMBL" id="MBL4936453.1"/>
    </source>
</evidence>
<dbReference type="Gene3D" id="3.30.300.210">
    <property type="entry name" value="Nutrient germinant receptor protein C, domain 3"/>
    <property type="match status" value="1"/>
</dbReference>
<feature type="signal peptide" evidence="8">
    <location>
        <begin position="1"/>
        <end position="21"/>
    </location>
</feature>
<evidence type="ECO:0000256" key="1">
    <source>
        <dbReference type="ARBA" id="ARBA00004635"/>
    </source>
</evidence>
<dbReference type="Pfam" id="PF05504">
    <property type="entry name" value="Spore_GerAC"/>
    <property type="match status" value="1"/>
</dbReference>
<dbReference type="PROSITE" id="PS51257">
    <property type="entry name" value="PROKAR_LIPOPROTEIN"/>
    <property type="match status" value="1"/>
</dbReference>
<sequence length="389" mass="42905">MLWKKMLLCFLIISISFSAIGCSGNKKEIQRLFIVLALGVDSTPDDRIEVTMQLLNPNVSGQQTGGVEGGSGKDVIVLSGIGDTFFDAVFQASKSMSQVQHFGHTKYIVIGESLARKGIGNLVDSFIRIEEFRLNTPILITKGKASEIVKLQTPKSPIPAIVVENLFLRQEMIGYRPFSYMLDFENSLTSDTTSSVLAVINASKPTEDTPDKTFVIAGTAVFKKDKLAGYLTDKETRGLQWVNGKVEVGSVTFVSEEFGKVSCEIVKSSNKVKSIVDGDKITIEINIKVTSDVRRISAKIDPVKQPEILDRIGKEQSKAIKSEIELALNKSKDDLGLDIFGFGEAVHRSYPKEWKKVQKNWDSLYPNIEIKVNVNSTIRSTGLSNKSSK</sequence>
<keyword evidence="5" id="KW-0472">Membrane</keyword>
<keyword evidence="3" id="KW-0309">Germination</keyword>
<feature type="chain" id="PRO_5045126815" evidence="8">
    <location>
        <begin position="22"/>
        <end position="389"/>
    </location>
</feature>